<dbReference type="SUPFAM" id="SSF52172">
    <property type="entry name" value="CheY-like"/>
    <property type="match status" value="1"/>
</dbReference>
<feature type="domain" description="Response regulatory" evidence="2">
    <location>
        <begin position="2"/>
        <end position="127"/>
    </location>
</feature>
<dbReference type="RefSeq" id="WP_147921109.1">
    <property type="nucleotide sequence ID" value="NZ_VRTY01000021.1"/>
</dbReference>
<gene>
    <name evidence="3" type="ORF">FVR03_07425</name>
</gene>
<proteinExistence type="predicted"/>
<comment type="caution">
    <text evidence="3">The sequence shown here is derived from an EMBL/GenBank/DDBJ whole genome shotgun (WGS) entry which is preliminary data.</text>
</comment>
<dbReference type="AlphaFoldDB" id="A0A5C8K9B6"/>
<dbReference type="PANTHER" id="PTHR44520:SF2">
    <property type="entry name" value="RESPONSE REGULATOR RCP1"/>
    <property type="match status" value="1"/>
</dbReference>
<name>A0A5C8K9B6_9BACT</name>
<dbReference type="EMBL" id="VRTY01000021">
    <property type="protein sequence ID" value="TXK48904.1"/>
    <property type="molecule type" value="Genomic_DNA"/>
</dbReference>
<dbReference type="InterPro" id="IPR052893">
    <property type="entry name" value="TCS_response_regulator"/>
</dbReference>
<dbReference type="InterPro" id="IPR011006">
    <property type="entry name" value="CheY-like_superfamily"/>
</dbReference>
<dbReference type="SMART" id="SM00448">
    <property type="entry name" value="REC"/>
    <property type="match status" value="1"/>
</dbReference>
<evidence type="ECO:0000313" key="4">
    <source>
        <dbReference type="Proteomes" id="UP000321926"/>
    </source>
</evidence>
<feature type="modified residue" description="4-aspartylphosphate" evidence="1">
    <location>
        <position position="57"/>
    </location>
</feature>
<dbReference type="GO" id="GO:0000160">
    <property type="term" value="P:phosphorelay signal transduction system"/>
    <property type="evidence" value="ECO:0007669"/>
    <property type="project" value="InterPro"/>
</dbReference>
<protein>
    <submittedName>
        <fullName evidence="3">Response regulator</fullName>
    </submittedName>
</protein>
<evidence type="ECO:0000259" key="2">
    <source>
        <dbReference type="PROSITE" id="PS50110"/>
    </source>
</evidence>
<keyword evidence="1" id="KW-0597">Phosphoprotein</keyword>
<dbReference type="Proteomes" id="UP000321926">
    <property type="component" value="Unassembled WGS sequence"/>
</dbReference>
<sequence>MQVFVIDDDEISTFLAEQVLLEEDEATSVSTFASASDAFETLTKHAQTDVPEMVLLDLHMPEMSGWEFLDALRPYEQYLYGRCHIYILSSSLDPEDETKAGLYTLVSGFLQKPIDPDVLQALFSQVKNDTIF</sequence>
<dbReference type="InterPro" id="IPR001789">
    <property type="entry name" value="Sig_transdc_resp-reg_receiver"/>
</dbReference>
<dbReference type="Pfam" id="PF00072">
    <property type="entry name" value="Response_reg"/>
    <property type="match status" value="1"/>
</dbReference>
<dbReference type="OrthoDB" id="1524091at2"/>
<dbReference type="PROSITE" id="PS50110">
    <property type="entry name" value="RESPONSE_REGULATORY"/>
    <property type="match status" value="1"/>
</dbReference>
<organism evidence="3 4">
    <name type="scientific">Pontibacter qinzhouensis</name>
    <dbReference type="NCBI Taxonomy" id="2603253"/>
    <lineage>
        <taxon>Bacteria</taxon>
        <taxon>Pseudomonadati</taxon>
        <taxon>Bacteroidota</taxon>
        <taxon>Cytophagia</taxon>
        <taxon>Cytophagales</taxon>
        <taxon>Hymenobacteraceae</taxon>
        <taxon>Pontibacter</taxon>
    </lineage>
</organism>
<accession>A0A5C8K9B6</accession>
<keyword evidence="4" id="KW-1185">Reference proteome</keyword>
<dbReference type="Gene3D" id="3.40.50.2300">
    <property type="match status" value="1"/>
</dbReference>
<reference evidence="3 4" key="1">
    <citation type="submission" date="2019-08" db="EMBL/GenBank/DDBJ databases">
        <authorList>
            <person name="Shi S."/>
        </authorList>
    </citation>
    <scope>NUCLEOTIDE SEQUENCE [LARGE SCALE GENOMIC DNA]</scope>
    <source>
        <strain evidence="3 4">GY10130</strain>
    </source>
</reference>
<evidence type="ECO:0000313" key="3">
    <source>
        <dbReference type="EMBL" id="TXK48904.1"/>
    </source>
</evidence>
<evidence type="ECO:0000256" key="1">
    <source>
        <dbReference type="PROSITE-ProRule" id="PRU00169"/>
    </source>
</evidence>
<dbReference type="PANTHER" id="PTHR44520">
    <property type="entry name" value="RESPONSE REGULATOR RCP1-RELATED"/>
    <property type="match status" value="1"/>
</dbReference>